<dbReference type="PROSITE" id="PS50158">
    <property type="entry name" value="ZF_CCHC"/>
    <property type="match status" value="1"/>
</dbReference>
<protein>
    <submittedName>
        <fullName evidence="10">Transposon Ty3-G Gag-Pol polyprotein</fullName>
    </submittedName>
</protein>
<evidence type="ECO:0000256" key="3">
    <source>
        <dbReference type="ARBA" id="ARBA00022722"/>
    </source>
</evidence>
<dbReference type="Gene3D" id="1.10.340.70">
    <property type="match status" value="1"/>
</dbReference>
<evidence type="ECO:0000313" key="11">
    <source>
        <dbReference type="Proteomes" id="UP000288805"/>
    </source>
</evidence>
<organism evidence="10 11">
    <name type="scientific">Vitis vinifera</name>
    <name type="common">Grape</name>
    <dbReference type="NCBI Taxonomy" id="29760"/>
    <lineage>
        <taxon>Eukaryota</taxon>
        <taxon>Viridiplantae</taxon>
        <taxon>Streptophyta</taxon>
        <taxon>Embryophyta</taxon>
        <taxon>Tracheophyta</taxon>
        <taxon>Spermatophyta</taxon>
        <taxon>Magnoliopsida</taxon>
        <taxon>eudicotyledons</taxon>
        <taxon>Gunneridae</taxon>
        <taxon>Pentapetalae</taxon>
        <taxon>rosids</taxon>
        <taxon>Vitales</taxon>
        <taxon>Vitaceae</taxon>
        <taxon>Viteae</taxon>
        <taxon>Vitis</taxon>
    </lineage>
</organism>
<accession>A0A438D9B3</accession>
<dbReference type="Pfam" id="PF24626">
    <property type="entry name" value="SH3_Tf2-1"/>
    <property type="match status" value="1"/>
</dbReference>
<dbReference type="GO" id="GO:0003964">
    <property type="term" value="F:RNA-directed DNA polymerase activity"/>
    <property type="evidence" value="ECO:0007669"/>
    <property type="project" value="UniProtKB-KW"/>
</dbReference>
<evidence type="ECO:0000256" key="6">
    <source>
        <dbReference type="ARBA" id="ARBA00022918"/>
    </source>
</evidence>
<dbReference type="PANTHER" id="PTHR35046">
    <property type="entry name" value="ZINC KNUCKLE (CCHC-TYPE) FAMILY PROTEIN"/>
    <property type="match status" value="1"/>
</dbReference>
<keyword evidence="6" id="KW-0695">RNA-directed DNA polymerase</keyword>
<dbReference type="InterPro" id="IPR056924">
    <property type="entry name" value="SH3_Tf2-1"/>
</dbReference>
<keyword evidence="7" id="KW-0479">Metal-binding</keyword>
<dbReference type="SUPFAM" id="SSF56672">
    <property type="entry name" value="DNA/RNA polymerases"/>
    <property type="match status" value="1"/>
</dbReference>
<sequence>MKATMRRQFVPSHYYRDLYQKLQSLTQDYRSMDEYHKEMEIAMIRANVEENREATMARFLNGLNRDITNVVELQHYVELEDMVCMAIKVERQLKRKGTRSFQNLGSSTSWRPNRRKDEGIVFKSKTEPSKKRDEAPNVNKGKNESQTRNHDIKCFRCLGVGHIASQCPNKRTMIARVDGEMETKSKEDDDQMPSLEDACDDNVEYPMEGESLVARRALSAQVKKDDMEQQKENIFHTRCHINNKVNKQVLVSFSIGRYKDEVLCDIVPMHVGNILLGPWQFDRKVNHDGFKNSAKGIEVDEEKVKAIKEWPIPKSITKIECDASRIGIGAVLMQEKRPIAYFSEKLNGATLNCLTYDKELYALVRALETWQHYLWPKEFAIHINHKSLKHLKGQGKENIVVDALSRRYALVSTSNAKLLGFEYVKELYANDDDFASVYGACEKATFGKFYRLDGYLFRENRLCVPNSSMRELLVREAQGGGLMGHFGVRKTLDVLHEHFFWPKMKRDVERACARCITYRQAKSRILPHGLYTPLLVPSAPWVDISMDFALGLPRSRNGRDSIFVVVDRQSKLHPRGDGPFQVLERTNNNAYKLDLPSDDSRTNPFEERKNDENQQAFKDPLHVPVEPITIARSKKIKEALNGLIKEIWVDSNAGHSKLGPKEYEGVINLIQTIEG</sequence>
<name>A0A438D9B3_VITVI</name>
<keyword evidence="5" id="KW-0378">Hydrolase</keyword>
<dbReference type="Pfam" id="PF17917">
    <property type="entry name" value="RT_RNaseH"/>
    <property type="match status" value="1"/>
</dbReference>
<feature type="domain" description="CCHC-type" evidence="9">
    <location>
        <begin position="153"/>
        <end position="169"/>
    </location>
</feature>
<feature type="region of interest" description="Disordered" evidence="8">
    <location>
        <begin position="595"/>
        <end position="615"/>
    </location>
</feature>
<keyword evidence="7" id="KW-0862">Zinc</keyword>
<dbReference type="GO" id="GO:0008270">
    <property type="term" value="F:zinc ion binding"/>
    <property type="evidence" value="ECO:0007669"/>
    <property type="project" value="UniProtKB-KW"/>
</dbReference>
<evidence type="ECO:0000256" key="4">
    <source>
        <dbReference type="ARBA" id="ARBA00022759"/>
    </source>
</evidence>
<keyword evidence="4" id="KW-0255">Endonuclease</keyword>
<evidence type="ECO:0000256" key="7">
    <source>
        <dbReference type="PROSITE-ProRule" id="PRU00047"/>
    </source>
</evidence>
<evidence type="ECO:0000256" key="1">
    <source>
        <dbReference type="ARBA" id="ARBA00022679"/>
    </source>
</evidence>
<dbReference type="Proteomes" id="UP000288805">
    <property type="component" value="Unassembled WGS sequence"/>
</dbReference>
<evidence type="ECO:0000256" key="2">
    <source>
        <dbReference type="ARBA" id="ARBA00022695"/>
    </source>
</evidence>
<dbReference type="Pfam" id="PF03732">
    <property type="entry name" value="Retrotrans_gag"/>
    <property type="match status" value="1"/>
</dbReference>
<dbReference type="GO" id="GO:0016787">
    <property type="term" value="F:hydrolase activity"/>
    <property type="evidence" value="ECO:0007669"/>
    <property type="project" value="UniProtKB-KW"/>
</dbReference>
<keyword evidence="3" id="KW-0540">Nuclease</keyword>
<dbReference type="GO" id="GO:0004519">
    <property type="term" value="F:endonuclease activity"/>
    <property type="evidence" value="ECO:0007669"/>
    <property type="project" value="UniProtKB-KW"/>
</dbReference>
<dbReference type="InterPro" id="IPR043502">
    <property type="entry name" value="DNA/RNA_pol_sf"/>
</dbReference>
<dbReference type="SMART" id="SM00343">
    <property type="entry name" value="ZnF_C2HC"/>
    <property type="match status" value="1"/>
</dbReference>
<dbReference type="InterPro" id="IPR041588">
    <property type="entry name" value="Integrase_H2C2"/>
</dbReference>
<dbReference type="CDD" id="cd09274">
    <property type="entry name" value="RNase_HI_RT_Ty3"/>
    <property type="match status" value="1"/>
</dbReference>
<evidence type="ECO:0000256" key="8">
    <source>
        <dbReference type="SAM" id="MobiDB-lite"/>
    </source>
</evidence>
<keyword evidence="2" id="KW-0548">Nucleotidyltransferase</keyword>
<dbReference type="InterPro" id="IPR005162">
    <property type="entry name" value="Retrotrans_gag_dom"/>
</dbReference>
<dbReference type="EMBL" id="QGNW01001729">
    <property type="protein sequence ID" value="RVW32057.1"/>
    <property type="molecule type" value="Genomic_DNA"/>
</dbReference>
<evidence type="ECO:0000259" key="9">
    <source>
        <dbReference type="PROSITE" id="PS50158"/>
    </source>
</evidence>
<keyword evidence="1" id="KW-0808">Transferase</keyword>
<dbReference type="PANTHER" id="PTHR35046:SF9">
    <property type="entry name" value="RNA-DIRECTED DNA POLYMERASE"/>
    <property type="match status" value="1"/>
</dbReference>
<evidence type="ECO:0000256" key="5">
    <source>
        <dbReference type="ARBA" id="ARBA00022801"/>
    </source>
</evidence>
<proteinExistence type="predicted"/>
<dbReference type="SUPFAM" id="SSF57756">
    <property type="entry name" value="Retrovirus zinc finger-like domains"/>
    <property type="match status" value="1"/>
</dbReference>
<dbReference type="InterPro" id="IPR036875">
    <property type="entry name" value="Znf_CCHC_sf"/>
</dbReference>
<keyword evidence="7" id="KW-0863">Zinc-finger</keyword>
<dbReference type="InterPro" id="IPR001878">
    <property type="entry name" value="Znf_CCHC"/>
</dbReference>
<feature type="compositionally biased region" description="Basic and acidic residues" evidence="8">
    <location>
        <begin position="115"/>
        <end position="146"/>
    </location>
</feature>
<dbReference type="Pfam" id="PF17921">
    <property type="entry name" value="Integrase_H2C2"/>
    <property type="match status" value="1"/>
</dbReference>
<evidence type="ECO:0000313" key="10">
    <source>
        <dbReference type="EMBL" id="RVW32057.1"/>
    </source>
</evidence>
<gene>
    <name evidence="10" type="primary">TY3B-G_70</name>
    <name evidence="10" type="ORF">CK203_097400</name>
</gene>
<feature type="compositionally biased region" description="Polar residues" evidence="8">
    <location>
        <begin position="99"/>
        <end position="111"/>
    </location>
</feature>
<dbReference type="Gene3D" id="4.10.60.10">
    <property type="entry name" value="Zinc finger, CCHC-type"/>
    <property type="match status" value="1"/>
</dbReference>
<reference evidence="10 11" key="1">
    <citation type="journal article" date="2018" name="PLoS Genet.">
        <title>Population sequencing reveals clonal diversity and ancestral inbreeding in the grapevine cultivar Chardonnay.</title>
        <authorList>
            <person name="Roach M.J."/>
            <person name="Johnson D.L."/>
            <person name="Bohlmann J."/>
            <person name="van Vuuren H.J."/>
            <person name="Jones S.J."/>
            <person name="Pretorius I.S."/>
            <person name="Schmidt S.A."/>
            <person name="Borneman A.R."/>
        </authorList>
    </citation>
    <scope>NUCLEOTIDE SEQUENCE [LARGE SCALE GENOMIC DNA]</scope>
    <source>
        <strain evidence="11">cv. Chardonnay</strain>
        <tissue evidence="10">Leaf</tissue>
    </source>
</reference>
<comment type="caution">
    <text evidence="10">The sequence shown here is derived from an EMBL/GenBank/DDBJ whole genome shotgun (WGS) entry which is preliminary data.</text>
</comment>
<feature type="region of interest" description="Disordered" evidence="8">
    <location>
        <begin position="97"/>
        <end position="146"/>
    </location>
</feature>
<dbReference type="GO" id="GO:0003676">
    <property type="term" value="F:nucleic acid binding"/>
    <property type="evidence" value="ECO:0007669"/>
    <property type="project" value="InterPro"/>
</dbReference>
<dbReference type="InterPro" id="IPR041373">
    <property type="entry name" value="RT_RNaseH"/>
</dbReference>
<feature type="compositionally biased region" description="Basic and acidic residues" evidence="8">
    <location>
        <begin position="598"/>
        <end position="612"/>
    </location>
</feature>
<dbReference type="AlphaFoldDB" id="A0A438D9B3"/>